<dbReference type="InParanoid" id="A0A059ARL2"/>
<proteinExistence type="inferred from homology"/>
<reference evidence="10" key="1">
    <citation type="submission" date="2013-07" db="EMBL/GenBank/DDBJ databases">
        <title>The genome of Eucalyptus grandis.</title>
        <authorList>
            <person name="Schmutz J."/>
            <person name="Hayes R."/>
            <person name="Myburg A."/>
            <person name="Tuskan G."/>
            <person name="Grattapaglia D."/>
            <person name="Rokhsar D.S."/>
        </authorList>
    </citation>
    <scope>NUCLEOTIDE SEQUENCE</scope>
    <source>
        <tissue evidence="10">Leaf extractions</tissue>
    </source>
</reference>
<dbReference type="Gene3D" id="1.10.150.60">
    <property type="entry name" value="ARID DNA-binding domain"/>
    <property type="match status" value="1"/>
</dbReference>
<dbReference type="GO" id="GO:0005634">
    <property type="term" value="C:nucleus"/>
    <property type="evidence" value="ECO:0000318"/>
    <property type="project" value="GO_Central"/>
</dbReference>
<dbReference type="Pfam" id="PF00011">
    <property type="entry name" value="HSP20"/>
    <property type="match status" value="1"/>
</dbReference>
<dbReference type="InterPro" id="IPR001606">
    <property type="entry name" value="ARID_dom"/>
</dbReference>
<dbReference type="Pfam" id="PF01388">
    <property type="entry name" value="ARID"/>
    <property type="match status" value="1"/>
</dbReference>
<dbReference type="AlphaFoldDB" id="A0A059ARL2"/>
<dbReference type="Gramene" id="KCW56463">
    <property type="protein sequence ID" value="KCW56463"/>
    <property type="gene ID" value="EUGRSUZ_I02198"/>
</dbReference>
<dbReference type="EMBL" id="KK198761">
    <property type="protein sequence ID" value="KCW56463.1"/>
    <property type="molecule type" value="Genomic_DNA"/>
</dbReference>
<dbReference type="CDD" id="cd00298">
    <property type="entry name" value="ACD_sHsps_p23-like"/>
    <property type="match status" value="1"/>
</dbReference>
<feature type="compositionally biased region" description="Low complexity" evidence="7">
    <location>
        <begin position="99"/>
        <end position="117"/>
    </location>
</feature>
<dbReference type="InterPro" id="IPR036431">
    <property type="entry name" value="ARID_dom_sf"/>
</dbReference>
<feature type="domain" description="SHSP" evidence="8">
    <location>
        <begin position="631"/>
        <end position="731"/>
    </location>
</feature>
<dbReference type="SMART" id="SM00501">
    <property type="entry name" value="BRIGHT"/>
    <property type="match status" value="1"/>
</dbReference>
<organism evidence="10">
    <name type="scientific">Eucalyptus grandis</name>
    <name type="common">Flooded gum</name>
    <dbReference type="NCBI Taxonomy" id="71139"/>
    <lineage>
        <taxon>Eukaryota</taxon>
        <taxon>Viridiplantae</taxon>
        <taxon>Streptophyta</taxon>
        <taxon>Embryophyta</taxon>
        <taxon>Tracheophyta</taxon>
        <taxon>Spermatophyta</taxon>
        <taxon>Magnoliopsida</taxon>
        <taxon>eudicotyledons</taxon>
        <taxon>Gunneridae</taxon>
        <taxon>Pentapetalae</taxon>
        <taxon>rosids</taxon>
        <taxon>malvids</taxon>
        <taxon>Myrtales</taxon>
        <taxon>Myrtaceae</taxon>
        <taxon>Myrtoideae</taxon>
        <taxon>Eucalypteae</taxon>
        <taxon>Eucalyptus</taxon>
    </lineage>
</organism>
<dbReference type="SUPFAM" id="SSF49764">
    <property type="entry name" value="HSP20-like chaperones"/>
    <property type="match status" value="1"/>
</dbReference>
<evidence type="ECO:0000256" key="7">
    <source>
        <dbReference type="SAM" id="MobiDB-lite"/>
    </source>
</evidence>
<dbReference type="PROSITE" id="PS51011">
    <property type="entry name" value="ARID"/>
    <property type="match status" value="1"/>
</dbReference>
<dbReference type="STRING" id="71139.A0A059ARL2"/>
<evidence type="ECO:0000256" key="5">
    <source>
        <dbReference type="PROSITE-ProRule" id="PRU00285"/>
    </source>
</evidence>
<feature type="compositionally biased region" description="Basic and acidic residues" evidence="7">
    <location>
        <begin position="135"/>
        <end position="145"/>
    </location>
</feature>
<feature type="compositionally biased region" description="Acidic residues" evidence="7">
    <location>
        <begin position="262"/>
        <end position="271"/>
    </location>
</feature>
<feature type="compositionally biased region" description="Basic and acidic residues" evidence="7">
    <location>
        <begin position="589"/>
        <end position="599"/>
    </location>
</feature>
<dbReference type="Gene3D" id="2.60.40.790">
    <property type="match status" value="1"/>
</dbReference>
<dbReference type="PANTHER" id="PTHR15348">
    <property type="entry name" value="AT-RICH INTERACTIVE DOMAIN-CONTAINING PROTEIN ARID DOMAIN- CONTAINING PROTEIN DEAD RINGER PROTEIN B-CELL REGULATOR OF IGH TRANSCRIPTION BRIGHT"/>
    <property type="match status" value="1"/>
</dbReference>
<dbReference type="InterPro" id="IPR008978">
    <property type="entry name" value="HSP20-like_chaperone"/>
</dbReference>
<keyword evidence="4" id="KW-0539">Nucleus</keyword>
<dbReference type="GO" id="GO:0006357">
    <property type="term" value="P:regulation of transcription by RNA polymerase II"/>
    <property type="evidence" value="ECO:0000318"/>
    <property type="project" value="GO_Central"/>
</dbReference>
<dbReference type="CDD" id="cd16100">
    <property type="entry name" value="ARID"/>
    <property type="match status" value="1"/>
</dbReference>
<feature type="region of interest" description="Disordered" evidence="7">
    <location>
        <begin position="1"/>
        <end position="59"/>
    </location>
</feature>
<sequence>MSIVFAHKRIEDPRWSSEGTGRENDCQNEYRFRTEREKERETEREKKKKTKKNCNCSLPGTKSVFQFRVFSHLADLSRQRKTPSPLRSLPPPPPPPPSSRRGSALGFFLAASLLGGSPRTASSPAESPPLHFPRRPQECLQEHKMSGSNENEEMDKEVPLAPDLADEGHPNEVQVEASHEQSPDSVPVEETLKPIENGHALPVEDASTDDKKQEPVSSTPLSAPDGIANAENQQDVPKHDSGNAESAAVAKDEIQKDASDLPQEEAADLSLEETKVDSTTLAQKEATELPLQEKNVDFTTLASKEATELPLQDTKVDSTALSESHPEPVELILGARAEDTENPEPVKPILEARDEDTEMVESKMGAVCDDLSSVEKDNIVAPNEASIDIKAEIEKVEPMTVEEHQAETPVAKVNGNSSLKHLFLLDENDEGSESGTEEDQSLFMKELESFFKERSMEFKPPKFYGEGLNCLKLWRAVTRLGGYDKVTSCKLWRQVGESFKPPKTCTTVSWTFRGFYEKALLDYERHNLRGGELNITAASPTEPMVGDNQASGSGRAPRDAAARARQGWHSQRLLGNGEVSDPIIKDKNAMSMQKREKQLKSVGPVKRKKQPYLESSIKTTRPKTSKSQLDIPVVDIGPPADWVKINVQKTKDCFEVYALVPGLLREEVRVQSDPAGRLVISGEPEQPDNPWGVTPFKKIVNLPSRIDPHQTSAVVTLHGQLFVRVPFEQSE</sequence>
<dbReference type="FunFam" id="2.60.40.790:FF:000014">
    <property type="entry name" value="AT-rich interactive domain-containing protein 3"/>
    <property type="match status" value="1"/>
</dbReference>
<dbReference type="GO" id="GO:0003677">
    <property type="term" value="F:DNA binding"/>
    <property type="evidence" value="ECO:0000318"/>
    <property type="project" value="GO_Central"/>
</dbReference>
<feature type="domain" description="ARID" evidence="9">
    <location>
        <begin position="437"/>
        <end position="528"/>
    </location>
</feature>
<feature type="region of interest" description="Disordered" evidence="7">
    <location>
        <begin position="334"/>
        <end position="358"/>
    </location>
</feature>
<dbReference type="eggNOG" id="KOG2744">
    <property type="taxonomic scope" value="Eukaryota"/>
</dbReference>
<feature type="region of interest" description="Disordered" evidence="7">
    <location>
        <begin position="589"/>
        <end position="626"/>
    </location>
</feature>
<evidence type="ECO:0000313" key="10">
    <source>
        <dbReference type="EMBL" id="KCW56463.1"/>
    </source>
</evidence>
<dbReference type="InterPro" id="IPR045147">
    <property type="entry name" value="ARI3A/B/C"/>
</dbReference>
<keyword evidence="3" id="KW-0804">Transcription</keyword>
<feature type="compositionally biased region" description="Basic and acidic residues" evidence="7">
    <location>
        <begin position="8"/>
        <end position="45"/>
    </location>
</feature>
<evidence type="ECO:0000256" key="2">
    <source>
        <dbReference type="ARBA" id="ARBA00023125"/>
    </source>
</evidence>
<dbReference type="PANTHER" id="PTHR15348:SF0">
    <property type="entry name" value="PROTEIN DEAD RINGER"/>
    <property type="match status" value="1"/>
</dbReference>
<evidence type="ECO:0000256" key="1">
    <source>
        <dbReference type="ARBA" id="ARBA00023015"/>
    </source>
</evidence>
<protein>
    <recommendedName>
        <fullName evidence="11">ARID domain-containing protein</fullName>
    </recommendedName>
</protein>
<feature type="region of interest" description="Disordered" evidence="7">
    <location>
        <begin position="538"/>
        <end position="567"/>
    </location>
</feature>
<name>A0A059ARL2_EUCGR</name>
<feature type="compositionally biased region" description="Pro residues" evidence="7">
    <location>
        <begin position="88"/>
        <end position="98"/>
    </location>
</feature>
<dbReference type="SUPFAM" id="SSF46774">
    <property type="entry name" value="ARID-like"/>
    <property type="match status" value="1"/>
</dbReference>
<keyword evidence="1" id="KW-0805">Transcription regulation</keyword>
<evidence type="ECO:0000259" key="9">
    <source>
        <dbReference type="PROSITE" id="PS51011"/>
    </source>
</evidence>
<keyword evidence="2" id="KW-0238">DNA-binding</keyword>
<feature type="compositionally biased region" description="Basic and acidic residues" evidence="7">
    <location>
        <begin position="250"/>
        <end position="259"/>
    </location>
</feature>
<dbReference type="InterPro" id="IPR002068">
    <property type="entry name" value="A-crystallin/Hsp20_dom"/>
</dbReference>
<evidence type="ECO:0000256" key="6">
    <source>
        <dbReference type="RuleBase" id="RU003616"/>
    </source>
</evidence>
<evidence type="ECO:0000256" key="3">
    <source>
        <dbReference type="ARBA" id="ARBA00023163"/>
    </source>
</evidence>
<dbReference type="SMART" id="SM01014">
    <property type="entry name" value="ARID"/>
    <property type="match status" value="1"/>
</dbReference>
<feature type="region of interest" description="Disordered" evidence="7">
    <location>
        <begin position="75"/>
        <end position="296"/>
    </location>
</feature>
<evidence type="ECO:0000256" key="4">
    <source>
        <dbReference type="ARBA" id="ARBA00023242"/>
    </source>
</evidence>
<dbReference type="PROSITE" id="PS01031">
    <property type="entry name" value="SHSP"/>
    <property type="match status" value="1"/>
</dbReference>
<evidence type="ECO:0000259" key="8">
    <source>
        <dbReference type="PROSITE" id="PS01031"/>
    </source>
</evidence>
<dbReference type="FunFam" id="1.10.150.60:FF:000009">
    <property type="entry name" value="AT-rich interactive domain-containing protein 3"/>
    <property type="match status" value="1"/>
</dbReference>
<accession>A0A059ARL2</accession>
<evidence type="ECO:0008006" key="11">
    <source>
        <dbReference type="Google" id="ProtNLM"/>
    </source>
</evidence>
<gene>
    <name evidence="10" type="ORF">EUGRSUZ_I02198</name>
</gene>
<comment type="similarity">
    <text evidence="5 6">Belongs to the small heat shock protein (HSP20) family.</text>
</comment>